<feature type="compositionally biased region" description="Acidic residues" evidence="9">
    <location>
        <begin position="259"/>
        <end position="270"/>
    </location>
</feature>
<dbReference type="SUPFAM" id="SSF50978">
    <property type="entry name" value="WD40 repeat-like"/>
    <property type="match status" value="1"/>
</dbReference>
<feature type="region of interest" description="Disordered" evidence="9">
    <location>
        <begin position="1"/>
        <end position="47"/>
    </location>
</feature>
<keyword evidence="4 8" id="KW-0853">WD repeat</keyword>
<feature type="compositionally biased region" description="Basic residues" evidence="9">
    <location>
        <begin position="85"/>
        <end position="95"/>
    </location>
</feature>
<dbReference type="SMART" id="SM00320">
    <property type="entry name" value="WD40"/>
    <property type="match status" value="4"/>
</dbReference>
<dbReference type="GO" id="GO:0003677">
    <property type="term" value="F:DNA binding"/>
    <property type="evidence" value="ECO:0007669"/>
    <property type="project" value="UniProtKB-UniRule"/>
</dbReference>
<keyword evidence="7 8" id="KW-0238">DNA-binding</keyword>
<evidence type="ECO:0000256" key="4">
    <source>
        <dbReference type="ARBA" id="ARBA00022574"/>
    </source>
</evidence>
<evidence type="ECO:0000256" key="6">
    <source>
        <dbReference type="ARBA" id="ARBA00022763"/>
    </source>
</evidence>
<feature type="compositionally biased region" description="Basic and acidic residues" evidence="9">
    <location>
        <begin position="119"/>
        <end position="131"/>
    </location>
</feature>
<dbReference type="GO" id="GO:0006974">
    <property type="term" value="P:DNA damage response"/>
    <property type="evidence" value="ECO:0007669"/>
    <property type="project" value="UniProtKB-KW"/>
</dbReference>
<gene>
    <name evidence="10" type="ORF">PITC_094020</name>
</gene>
<dbReference type="HOGENOM" id="CLU_017019_1_1_1"/>
<dbReference type="InterPro" id="IPR036322">
    <property type="entry name" value="WD40_repeat_dom_sf"/>
</dbReference>
<keyword evidence="6 8" id="KW-0227">DNA damage</keyword>
<accession>A0A0A2K9P6</accession>
<name>A0A0A2K9P6_PENIT</name>
<dbReference type="AlphaFoldDB" id="A0A0A2K9P6"/>
<evidence type="ECO:0000256" key="1">
    <source>
        <dbReference type="ARBA" id="ARBA00002653"/>
    </source>
</evidence>
<dbReference type="STRING" id="40296.A0A0A2K9P6"/>
<dbReference type="PhylomeDB" id="A0A0A2K9P6"/>
<dbReference type="Gene3D" id="2.130.10.10">
    <property type="entry name" value="YVTN repeat-like/Quinoprotein amine dehydrogenase"/>
    <property type="match status" value="1"/>
</dbReference>
<sequence length="557" mass="62076">MMSCNGSTRFAEDVPRTPEAQTAYEPSTPENPETNMPGKSELSDFEKQRLANIAERDALLKKLTLESQSSGLFASPKTPGTNGAKPKKRPAPRVKVKVEEDTTPRRTSSRLKGIAAESEVAKRKADDEYEAMREADRIKRMRRTDSFSQADMFVSGQKLSADSLISVDVITKGVAKPYERTFGDDEIEKTTDKELKALREEMNGLKLWESWDPQRIKITPERVYSMAFHPTESKPLIFAGDKMGHLGMLDASQEKPTAGEDDDEEEDDPDPVLTTLKPHTRTISAMMVNPSKPTHLYTASYDSSIRSLDLEKMVSSETYAPESTKIDEALSGVDMTPDDPNTLYWTTLQGGFGRYDTRTPREDNNVSNWDLSEKKIGGFTLCPSQPHYFATASLDRFLRLWDLRKLSPDDPTPVAEHESRLSVSHAAFNAAGQIATSSYDDTLKIYDVGAKGLSSWKQGHKLSEKEFTPDTVVRHNCQTGRWVTILRPQWQINPQSSIQRFCIGNMNRFVDVYSSSGDQLAQLGGDGITAVPAVAVFHRSKNWVAGGTASGKLCLWK</sequence>
<evidence type="ECO:0000256" key="5">
    <source>
        <dbReference type="ARBA" id="ARBA00022737"/>
    </source>
</evidence>
<feature type="compositionally biased region" description="Polar residues" evidence="9">
    <location>
        <begin position="24"/>
        <end position="34"/>
    </location>
</feature>
<dbReference type="InterPro" id="IPR050853">
    <property type="entry name" value="WD_repeat_DNA-damage-binding"/>
</dbReference>
<organism evidence="10 11">
    <name type="scientific">Penicillium italicum</name>
    <name type="common">Blue mold</name>
    <dbReference type="NCBI Taxonomy" id="40296"/>
    <lineage>
        <taxon>Eukaryota</taxon>
        <taxon>Fungi</taxon>
        <taxon>Dikarya</taxon>
        <taxon>Ascomycota</taxon>
        <taxon>Pezizomycotina</taxon>
        <taxon>Eurotiomycetes</taxon>
        <taxon>Eurotiomycetidae</taxon>
        <taxon>Eurotiales</taxon>
        <taxon>Aspergillaceae</taxon>
        <taxon>Penicillium</taxon>
    </lineage>
</organism>
<dbReference type="Pfam" id="PF00400">
    <property type="entry name" value="WD40"/>
    <property type="match status" value="1"/>
</dbReference>
<keyword evidence="11" id="KW-1185">Reference proteome</keyword>
<dbReference type="GO" id="GO:0005634">
    <property type="term" value="C:nucleus"/>
    <property type="evidence" value="ECO:0007669"/>
    <property type="project" value="TreeGrafter"/>
</dbReference>
<dbReference type="InterPro" id="IPR015943">
    <property type="entry name" value="WD40/YVTN_repeat-like_dom_sf"/>
</dbReference>
<dbReference type="EMBL" id="JQGA01001572">
    <property type="protein sequence ID" value="KGO64562.1"/>
    <property type="molecule type" value="Genomic_DNA"/>
</dbReference>
<proteinExistence type="inferred from homology"/>
<evidence type="ECO:0000256" key="9">
    <source>
        <dbReference type="SAM" id="MobiDB-lite"/>
    </source>
</evidence>
<dbReference type="GO" id="GO:2000001">
    <property type="term" value="P:regulation of DNA damage checkpoint"/>
    <property type="evidence" value="ECO:0007669"/>
    <property type="project" value="TreeGrafter"/>
</dbReference>
<dbReference type="FunFam" id="2.130.10.10:FF:000562">
    <property type="entry name" value="DNA damage-binding protein CMR1"/>
    <property type="match status" value="1"/>
</dbReference>
<feature type="region of interest" description="Disordered" evidence="9">
    <location>
        <begin position="253"/>
        <end position="274"/>
    </location>
</feature>
<dbReference type="OrthoDB" id="9890280at2759"/>
<evidence type="ECO:0000256" key="7">
    <source>
        <dbReference type="ARBA" id="ARBA00023125"/>
    </source>
</evidence>
<dbReference type="Proteomes" id="UP000030104">
    <property type="component" value="Unassembled WGS sequence"/>
</dbReference>
<evidence type="ECO:0000256" key="2">
    <source>
        <dbReference type="ARBA" id="ARBA00005434"/>
    </source>
</evidence>
<dbReference type="PANTHER" id="PTHR14773">
    <property type="entry name" value="WD REPEAT-CONTAINING PROTEIN 76"/>
    <property type="match status" value="1"/>
</dbReference>
<evidence type="ECO:0000256" key="8">
    <source>
        <dbReference type="RuleBase" id="RU365004"/>
    </source>
</evidence>
<keyword evidence="5" id="KW-0677">Repeat</keyword>
<comment type="similarity">
    <text evidence="2 8">Belongs to the WD repeat DDB2/WDR76 family.</text>
</comment>
<comment type="function">
    <text evidence="1 8">DNA-binding protein that binds to both single- and double-stranded DNA. Binds preferentially to UV-damaged DNA. May be involved in DNA-metabolic processes.</text>
</comment>
<comment type="caution">
    <text evidence="10">The sequence shown here is derived from an EMBL/GenBank/DDBJ whole genome shotgun (WGS) entry which is preliminary data.</text>
</comment>
<reference evidence="10 11" key="1">
    <citation type="journal article" date="2015" name="Mol. Plant Microbe Interact.">
        <title>Genome, transcriptome, and functional analyses of Penicillium expansum provide new insights into secondary metabolism and pathogenicity.</title>
        <authorList>
            <person name="Ballester A.R."/>
            <person name="Marcet-Houben M."/>
            <person name="Levin E."/>
            <person name="Sela N."/>
            <person name="Selma-Lazaro C."/>
            <person name="Carmona L."/>
            <person name="Wisniewski M."/>
            <person name="Droby S."/>
            <person name="Gonzalez-Candelas L."/>
            <person name="Gabaldon T."/>
        </authorList>
    </citation>
    <scope>NUCLEOTIDE SEQUENCE [LARGE SCALE GENOMIC DNA]</scope>
    <source>
        <strain evidence="10 11">PHI-1</strain>
    </source>
</reference>
<evidence type="ECO:0000313" key="11">
    <source>
        <dbReference type="Proteomes" id="UP000030104"/>
    </source>
</evidence>
<feature type="region of interest" description="Disordered" evidence="9">
    <location>
        <begin position="66"/>
        <end position="131"/>
    </location>
</feature>
<dbReference type="OMA" id="DPNTLYW"/>
<evidence type="ECO:0000313" key="10">
    <source>
        <dbReference type="EMBL" id="KGO64562.1"/>
    </source>
</evidence>
<protein>
    <recommendedName>
        <fullName evidence="3 8">DNA damage-binding protein CMR1</fullName>
    </recommendedName>
</protein>
<dbReference type="InterPro" id="IPR001680">
    <property type="entry name" value="WD40_rpt"/>
</dbReference>
<dbReference type="PANTHER" id="PTHR14773:SF0">
    <property type="entry name" value="WD REPEAT-CONTAINING PROTEIN 76"/>
    <property type="match status" value="1"/>
</dbReference>
<evidence type="ECO:0000256" key="3">
    <source>
        <dbReference type="ARBA" id="ARBA00021132"/>
    </source>
</evidence>